<feature type="domain" description="FAD-binding" evidence="1">
    <location>
        <begin position="4"/>
        <end position="204"/>
    </location>
</feature>
<sequence>MFYDCVVVGAGPAGSTAAKILSSFGYRVLIIDSKIFPREKLCGGCVSAKIIDYIPQINSLAKASTNKAILSYKKTACLEIESKDPFAYFVERKTFDKYLLDSALENGCEFRNEKLLSLSYDDSGIEVFTNANNYKTIYLIGADGANSIIRKILHIKPKFLVKTLQVETIYYNDSNVNIDIGFKGLNYYWNFPQNGVWGIASTKKNINKLFFKYYGNDMLINPKGYFIPIAFSKKNLGKKNILLVGDAACLADPFSLEGIYNAIFSAHLASASILSYPKNPCQAYSALADKILEENKYSYFISKIVLNFPYFSFFQLSKGNENALADYLIGKKSSKELFWLLLKSLYQKTIK</sequence>
<dbReference type="GO" id="GO:0016628">
    <property type="term" value="F:oxidoreductase activity, acting on the CH-CH group of donors, NAD or NADP as acceptor"/>
    <property type="evidence" value="ECO:0007669"/>
    <property type="project" value="InterPro"/>
</dbReference>
<dbReference type="Proteomes" id="UP000199411">
    <property type="component" value="Unassembled WGS sequence"/>
</dbReference>
<protein>
    <submittedName>
        <fullName evidence="2">Geranylgeranyl reductase family</fullName>
    </submittedName>
</protein>
<proteinExistence type="predicted"/>
<dbReference type="PANTHER" id="PTHR42685">
    <property type="entry name" value="GERANYLGERANYL DIPHOSPHATE REDUCTASE"/>
    <property type="match status" value="1"/>
</dbReference>
<reference evidence="3" key="1">
    <citation type="submission" date="2016-10" db="EMBL/GenBank/DDBJ databases">
        <authorList>
            <person name="Varghese N."/>
            <person name="Submissions S."/>
        </authorList>
    </citation>
    <scope>NUCLEOTIDE SEQUENCE [LARGE SCALE GENOMIC DNA]</scope>
    <source>
        <strain evidence="3">DSM 8415</strain>
    </source>
</reference>
<dbReference type="SUPFAM" id="SSF51905">
    <property type="entry name" value="FAD/NAD(P)-binding domain"/>
    <property type="match status" value="1"/>
</dbReference>
<accession>A0A1G6QM11</accession>
<dbReference type="InterPro" id="IPR036188">
    <property type="entry name" value="FAD/NAD-bd_sf"/>
</dbReference>
<evidence type="ECO:0000313" key="3">
    <source>
        <dbReference type="Proteomes" id="UP000199411"/>
    </source>
</evidence>
<dbReference type="InterPro" id="IPR050407">
    <property type="entry name" value="Geranylgeranyl_reductase"/>
</dbReference>
<organism evidence="2 3">
    <name type="scientific">Desulfurella multipotens</name>
    <dbReference type="NCBI Taxonomy" id="79269"/>
    <lineage>
        <taxon>Bacteria</taxon>
        <taxon>Pseudomonadati</taxon>
        <taxon>Campylobacterota</taxon>
        <taxon>Desulfurellia</taxon>
        <taxon>Desulfurellales</taxon>
        <taxon>Desulfurellaceae</taxon>
        <taxon>Desulfurella</taxon>
    </lineage>
</organism>
<evidence type="ECO:0000313" key="2">
    <source>
        <dbReference type="EMBL" id="SDC92685.1"/>
    </source>
</evidence>
<dbReference type="GO" id="GO:0071949">
    <property type="term" value="F:FAD binding"/>
    <property type="evidence" value="ECO:0007669"/>
    <property type="project" value="InterPro"/>
</dbReference>
<dbReference type="NCBIfam" id="TIGR02032">
    <property type="entry name" value="GG-red-SF"/>
    <property type="match status" value="1"/>
</dbReference>
<dbReference type="PANTHER" id="PTHR42685:SF22">
    <property type="entry name" value="CONDITIONED MEDIUM FACTOR RECEPTOR 1"/>
    <property type="match status" value="1"/>
</dbReference>
<dbReference type="OrthoDB" id="9799983at2"/>
<keyword evidence="3" id="KW-1185">Reference proteome</keyword>
<dbReference type="InterPro" id="IPR011777">
    <property type="entry name" value="Geranylgeranyl_Rdtase_fam"/>
</dbReference>
<gene>
    <name evidence="2" type="ORF">SAMN05660835_01595</name>
</gene>
<dbReference type="PRINTS" id="PR00420">
    <property type="entry name" value="RNGMNOXGNASE"/>
</dbReference>
<dbReference type="AlphaFoldDB" id="A0A1G6QM11"/>
<dbReference type="Gene3D" id="3.50.50.60">
    <property type="entry name" value="FAD/NAD(P)-binding domain"/>
    <property type="match status" value="1"/>
</dbReference>
<evidence type="ECO:0000259" key="1">
    <source>
        <dbReference type="Pfam" id="PF01494"/>
    </source>
</evidence>
<dbReference type="EMBL" id="FMYU01000012">
    <property type="protein sequence ID" value="SDC92685.1"/>
    <property type="molecule type" value="Genomic_DNA"/>
</dbReference>
<dbReference type="InterPro" id="IPR002938">
    <property type="entry name" value="FAD-bd"/>
</dbReference>
<name>A0A1G6QM11_9BACT</name>
<dbReference type="RefSeq" id="WP_092129462.1">
    <property type="nucleotide sequence ID" value="NZ_FMYU01000012.1"/>
</dbReference>
<dbReference type="Pfam" id="PF01494">
    <property type="entry name" value="FAD_binding_3"/>
    <property type="match status" value="1"/>
</dbReference>